<dbReference type="InterPro" id="IPR000182">
    <property type="entry name" value="GNAT_dom"/>
</dbReference>
<evidence type="ECO:0000259" key="3">
    <source>
        <dbReference type="PROSITE" id="PS51186"/>
    </source>
</evidence>
<organism evidence="4 5">
    <name type="scientific">Pseudoalteromonas aliena</name>
    <dbReference type="NCBI Taxonomy" id="247523"/>
    <lineage>
        <taxon>Bacteria</taxon>
        <taxon>Pseudomonadati</taxon>
        <taxon>Pseudomonadota</taxon>
        <taxon>Gammaproteobacteria</taxon>
        <taxon>Alteromonadales</taxon>
        <taxon>Pseudoalteromonadaceae</taxon>
        <taxon>Pseudoalteromonas</taxon>
    </lineage>
</organism>
<reference evidence="4 5" key="1">
    <citation type="submission" date="2017-02" db="EMBL/GenBank/DDBJ databases">
        <title>Complete genome sequence of the cold-active Pseudoalteromonas aliena strain EH1 isolated from Arctic seawater.</title>
        <authorList>
            <person name="Kim E."/>
            <person name="Heo E."/>
            <person name="Kim H."/>
            <person name="Kim D."/>
        </authorList>
    </citation>
    <scope>NUCLEOTIDE SEQUENCE [LARGE SCALE GENOMIC DNA]</scope>
    <source>
        <strain evidence="4 5">EH1</strain>
    </source>
</reference>
<evidence type="ECO:0000313" key="4">
    <source>
        <dbReference type="EMBL" id="AQQ00426.1"/>
    </source>
</evidence>
<feature type="domain" description="N-acetyltransferase" evidence="3">
    <location>
        <begin position="1"/>
        <end position="151"/>
    </location>
</feature>
<protein>
    <submittedName>
        <fullName evidence="4">GNAT family N-acetyltransferase</fullName>
    </submittedName>
</protein>
<keyword evidence="1 4" id="KW-0808">Transferase</keyword>
<evidence type="ECO:0000256" key="1">
    <source>
        <dbReference type="ARBA" id="ARBA00022679"/>
    </source>
</evidence>
<dbReference type="Proteomes" id="UP000188243">
    <property type="component" value="Chromosome"/>
</dbReference>
<keyword evidence="2" id="KW-0012">Acyltransferase</keyword>
<dbReference type="InterPro" id="IPR050832">
    <property type="entry name" value="Bact_Acetyltransf"/>
</dbReference>
<dbReference type="PANTHER" id="PTHR43877">
    <property type="entry name" value="AMINOALKYLPHOSPHONATE N-ACETYLTRANSFERASE-RELATED-RELATED"/>
    <property type="match status" value="1"/>
</dbReference>
<dbReference type="GO" id="GO:0016747">
    <property type="term" value="F:acyltransferase activity, transferring groups other than amino-acyl groups"/>
    <property type="evidence" value="ECO:0007669"/>
    <property type="project" value="InterPro"/>
</dbReference>
<dbReference type="Pfam" id="PF00583">
    <property type="entry name" value="Acetyltransf_1"/>
    <property type="match status" value="1"/>
</dbReference>
<dbReference type="RefSeq" id="WP_077537115.1">
    <property type="nucleotide sequence ID" value="NZ_CP019628.1"/>
</dbReference>
<dbReference type="AlphaFoldDB" id="A0A1Q2GZ72"/>
<dbReference type="InterPro" id="IPR016181">
    <property type="entry name" value="Acyl_CoA_acyltransferase"/>
</dbReference>
<dbReference type="SUPFAM" id="SSF55729">
    <property type="entry name" value="Acyl-CoA N-acyltransferases (Nat)"/>
    <property type="match status" value="1"/>
</dbReference>
<dbReference type="CDD" id="cd04301">
    <property type="entry name" value="NAT_SF"/>
    <property type="match status" value="1"/>
</dbReference>
<evidence type="ECO:0000313" key="5">
    <source>
        <dbReference type="Proteomes" id="UP000188243"/>
    </source>
</evidence>
<dbReference type="EMBL" id="CP019628">
    <property type="protein sequence ID" value="AQQ00426.1"/>
    <property type="molecule type" value="Genomic_DNA"/>
</dbReference>
<name>A0A1Q2GZ72_9GAMM</name>
<sequence length="151" mass="17040">MDIRTGELSNRHVIKLLQAHHNDMLKHSPVESVHALDVSKLTQPDITFYSLWIENNLAGVGAFKTLSTTHGEIKSMRTSSNYLRQGIAAKLLTHIIEQSTLRGYKKLSLETGTVEAFLPAQKFYTCFGFKECEPFGDYELDPYSLFMGKAL</sequence>
<dbReference type="PANTHER" id="PTHR43877:SF5">
    <property type="entry name" value="BLL8307 PROTEIN"/>
    <property type="match status" value="1"/>
</dbReference>
<dbReference type="STRING" id="247523.B0W48_11850"/>
<evidence type="ECO:0000256" key="2">
    <source>
        <dbReference type="ARBA" id="ARBA00023315"/>
    </source>
</evidence>
<accession>A0A1Q2GZ72</accession>
<gene>
    <name evidence="4" type="ORF">B0W48_11850</name>
</gene>
<dbReference type="Gene3D" id="3.40.630.30">
    <property type="match status" value="1"/>
</dbReference>
<dbReference type="KEGG" id="paln:B0W48_11850"/>
<dbReference type="PROSITE" id="PS51186">
    <property type="entry name" value="GNAT"/>
    <property type="match status" value="1"/>
</dbReference>
<proteinExistence type="predicted"/>